<dbReference type="SUPFAM" id="SSF52777">
    <property type="entry name" value="CoA-dependent acyltransferases"/>
    <property type="match status" value="1"/>
</dbReference>
<feature type="non-terminal residue" evidence="1">
    <location>
        <position position="1"/>
    </location>
</feature>
<dbReference type="Proteomes" id="UP000786185">
    <property type="component" value="Unassembled WGS sequence"/>
</dbReference>
<dbReference type="Gene3D" id="3.30.559.30">
    <property type="entry name" value="Nonribosomal peptide synthetase, condensation domain"/>
    <property type="match status" value="1"/>
</dbReference>
<name>A0AAW4BHK6_VIBAN</name>
<dbReference type="EMBL" id="SCLC01000774">
    <property type="protein sequence ID" value="MBF4437246.1"/>
    <property type="molecule type" value="Genomic_DNA"/>
</dbReference>
<feature type="non-terminal residue" evidence="1">
    <location>
        <position position="142"/>
    </location>
</feature>
<dbReference type="AlphaFoldDB" id="A0AAW4BHK6"/>
<protein>
    <submittedName>
        <fullName evidence="1">Peptide synthetase</fullName>
    </submittedName>
</protein>
<proteinExistence type="predicted"/>
<sequence>LQRAKTLQVDTLEGLEHLAFSGVDLARVLFERCGPAPALPIVITNGLSWPVLSDDASMTLQRGLTQTPQVAMDIRFVAITGGSIMFSVDYASEAVADDLVKAILDRIDMILDHMVETSQYVVQSHKLLPIGRSRVVELVDRD</sequence>
<evidence type="ECO:0000313" key="2">
    <source>
        <dbReference type="Proteomes" id="UP000786185"/>
    </source>
</evidence>
<evidence type="ECO:0000313" key="1">
    <source>
        <dbReference type="EMBL" id="MBF4437246.1"/>
    </source>
</evidence>
<reference evidence="1" key="1">
    <citation type="journal article" date="2021" name="PeerJ">
        <title>Analysis of 44 Vibrio anguillarum genomes reveals high genetic diversity.</title>
        <authorList>
            <person name="Hansen M.J."/>
            <person name="Dalsgaard I."/>
        </authorList>
    </citation>
    <scope>NUCLEOTIDE SEQUENCE</scope>
    <source>
        <strain evidence="1">850617-1/1</strain>
    </source>
</reference>
<gene>
    <name evidence="1" type="ORF">ERJ77_22730</name>
</gene>
<accession>A0AAW4BHK6</accession>
<comment type="caution">
    <text evidence="1">The sequence shown here is derived from an EMBL/GenBank/DDBJ whole genome shotgun (WGS) entry which is preliminary data.</text>
</comment>
<organism evidence="1 2">
    <name type="scientific">Vibrio anguillarum</name>
    <name type="common">Listonella anguillarum</name>
    <dbReference type="NCBI Taxonomy" id="55601"/>
    <lineage>
        <taxon>Bacteria</taxon>
        <taxon>Pseudomonadati</taxon>
        <taxon>Pseudomonadota</taxon>
        <taxon>Gammaproteobacteria</taxon>
        <taxon>Vibrionales</taxon>
        <taxon>Vibrionaceae</taxon>
        <taxon>Vibrio</taxon>
    </lineage>
</organism>